<dbReference type="Proteomes" id="UP000761264">
    <property type="component" value="Unassembled WGS sequence"/>
</dbReference>
<evidence type="ECO:0000259" key="3">
    <source>
        <dbReference type="PROSITE" id="PS50977"/>
    </source>
</evidence>
<evidence type="ECO:0000256" key="1">
    <source>
        <dbReference type="ARBA" id="ARBA00023125"/>
    </source>
</evidence>
<evidence type="ECO:0000313" key="4">
    <source>
        <dbReference type="EMBL" id="NIA72262.1"/>
    </source>
</evidence>
<dbReference type="SUPFAM" id="SSF48498">
    <property type="entry name" value="Tetracyclin repressor-like, C-terminal domain"/>
    <property type="match status" value="1"/>
</dbReference>
<dbReference type="RefSeq" id="WP_167231321.1">
    <property type="nucleotide sequence ID" value="NZ_JAAQPH010000037.1"/>
</dbReference>
<evidence type="ECO:0000256" key="2">
    <source>
        <dbReference type="PROSITE-ProRule" id="PRU00335"/>
    </source>
</evidence>
<dbReference type="PRINTS" id="PR00455">
    <property type="entry name" value="HTHTETR"/>
</dbReference>
<dbReference type="EMBL" id="JAAQPH010000037">
    <property type="protein sequence ID" value="NIA72262.1"/>
    <property type="molecule type" value="Genomic_DNA"/>
</dbReference>
<reference evidence="4" key="1">
    <citation type="submission" date="2020-03" db="EMBL/GenBank/DDBJ databases">
        <title>Genome of Pelagibius litoralis DSM 21314T.</title>
        <authorList>
            <person name="Wang G."/>
        </authorList>
    </citation>
    <scope>NUCLEOTIDE SEQUENCE</scope>
    <source>
        <strain evidence="4">DSM 21314</strain>
    </source>
</reference>
<dbReference type="Pfam" id="PF00440">
    <property type="entry name" value="TetR_N"/>
    <property type="match status" value="1"/>
</dbReference>
<gene>
    <name evidence="4" type="ORF">HBA54_27085</name>
</gene>
<dbReference type="PANTHER" id="PTHR30328">
    <property type="entry name" value="TRANSCRIPTIONAL REPRESSOR"/>
    <property type="match status" value="1"/>
</dbReference>
<dbReference type="SUPFAM" id="SSF46689">
    <property type="entry name" value="Homeodomain-like"/>
    <property type="match status" value="1"/>
</dbReference>
<sequence length="222" mass="25106">MSPATPAKSRPLRKRDAERSKRAILEAALVEFSEHGHAGARIDSIAERSGISKPMIYSYFGDKDDLYAAALREAYVQIREGERDLDLDNLAPEDAIRALVSFTLGHFRSKPWFISMLNTENLRGGTTVRKISDVSAIQSRLLVQLREVLQRGAEEGVFRSGIDPVDFYITIASICYFPISNMHTLRTVFKCPMDETWMEQRRIDAEEIAIRFLRPDPGGRDG</sequence>
<dbReference type="InterPro" id="IPR009057">
    <property type="entry name" value="Homeodomain-like_sf"/>
</dbReference>
<dbReference type="PROSITE" id="PS50977">
    <property type="entry name" value="HTH_TETR_2"/>
    <property type="match status" value="1"/>
</dbReference>
<protein>
    <submittedName>
        <fullName evidence="4">TetR/AcrR family transcriptional regulator</fullName>
    </submittedName>
</protein>
<name>A0A967F3E0_9PROT</name>
<keyword evidence="5" id="KW-1185">Reference proteome</keyword>
<dbReference type="AlphaFoldDB" id="A0A967F3E0"/>
<feature type="domain" description="HTH tetR-type" evidence="3">
    <location>
        <begin position="18"/>
        <end position="78"/>
    </location>
</feature>
<comment type="caution">
    <text evidence="4">The sequence shown here is derived from an EMBL/GenBank/DDBJ whole genome shotgun (WGS) entry which is preliminary data.</text>
</comment>
<dbReference type="InterPro" id="IPR001647">
    <property type="entry name" value="HTH_TetR"/>
</dbReference>
<dbReference type="InterPro" id="IPR041474">
    <property type="entry name" value="NicS_C"/>
</dbReference>
<dbReference type="InterPro" id="IPR050109">
    <property type="entry name" value="HTH-type_TetR-like_transc_reg"/>
</dbReference>
<dbReference type="PANTHER" id="PTHR30328:SF54">
    <property type="entry name" value="HTH-TYPE TRANSCRIPTIONAL REPRESSOR SCO4008"/>
    <property type="match status" value="1"/>
</dbReference>
<dbReference type="Pfam" id="PF17938">
    <property type="entry name" value="TetR_C_29"/>
    <property type="match status" value="1"/>
</dbReference>
<dbReference type="Gene3D" id="1.10.357.10">
    <property type="entry name" value="Tetracycline Repressor, domain 2"/>
    <property type="match status" value="1"/>
</dbReference>
<accession>A0A967F3E0</accession>
<dbReference type="InterPro" id="IPR036271">
    <property type="entry name" value="Tet_transcr_reg_TetR-rel_C_sf"/>
</dbReference>
<organism evidence="4 5">
    <name type="scientific">Pelagibius litoralis</name>
    <dbReference type="NCBI Taxonomy" id="374515"/>
    <lineage>
        <taxon>Bacteria</taxon>
        <taxon>Pseudomonadati</taxon>
        <taxon>Pseudomonadota</taxon>
        <taxon>Alphaproteobacteria</taxon>
        <taxon>Rhodospirillales</taxon>
        <taxon>Rhodovibrionaceae</taxon>
        <taxon>Pelagibius</taxon>
    </lineage>
</organism>
<proteinExistence type="predicted"/>
<evidence type="ECO:0000313" key="5">
    <source>
        <dbReference type="Proteomes" id="UP000761264"/>
    </source>
</evidence>
<dbReference type="GO" id="GO:0003677">
    <property type="term" value="F:DNA binding"/>
    <property type="evidence" value="ECO:0007669"/>
    <property type="project" value="UniProtKB-UniRule"/>
</dbReference>
<feature type="DNA-binding region" description="H-T-H motif" evidence="2">
    <location>
        <begin position="41"/>
        <end position="60"/>
    </location>
</feature>
<keyword evidence="1 2" id="KW-0238">DNA-binding</keyword>